<evidence type="ECO:0000313" key="2">
    <source>
        <dbReference type="Proteomes" id="UP000245938"/>
    </source>
</evidence>
<proteinExistence type="predicted"/>
<keyword evidence="2" id="KW-1185">Reference proteome</keyword>
<comment type="caution">
    <text evidence="1">The sequence shown here is derived from an EMBL/GenBank/DDBJ whole genome shotgun (WGS) entry which is preliminary data.</text>
</comment>
<dbReference type="Proteomes" id="UP000245938">
    <property type="component" value="Unassembled WGS sequence"/>
</dbReference>
<name>A0A2U3AEE0_9BACL</name>
<evidence type="ECO:0000313" key="1">
    <source>
        <dbReference type="EMBL" id="PWI22918.1"/>
    </source>
</evidence>
<dbReference type="OrthoDB" id="2139078at2"/>
<organism evidence="1 2">
    <name type="scientific">Kurthia sibirica</name>
    <dbReference type="NCBI Taxonomy" id="202750"/>
    <lineage>
        <taxon>Bacteria</taxon>
        <taxon>Bacillati</taxon>
        <taxon>Bacillota</taxon>
        <taxon>Bacilli</taxon>
        <taxon>Bacillales</taxon>
        <taxon>Caryophanaceae</taxon>
        <taxon>Kurthia</taxon>
    </lineage>
</organism>
<dbReference type="EMBL" id="QFVR01000045">
    <property type="protein sequence ID" value="PWI22918.1"/>
    <property type="molecule type" value="Genomic_DNA"/>
</dbReference>
<dbReference type="RefSeq" id="WP_109307491.1">
    <property type="nucleotide sequence ID" value="NZ_BJUF01000103.1"/>
</dbReference>
<gene>
    <name evidence="1" type="ORF">DEX24_16605</name>
</gene>
<evidence type="ECO:0008006" key="3">
    <source>
        <dbReference type="Google" id="ProtNLM"/>
    </source>
</evidence>
<accession>A0A2U3AEE0</accession>
<sequence length="306" mass="36569">MRIKPKKENLISWIQTYVPEKDLFFLSPELIENAKTCIDVILLPIDELYDHNTYGQIEYVNGYEYWNIKNATHAVVADKSWIETLPVEEQYKILSTQVKTERGLTVPTEFIIDRLNEFPANYIVNEHVVIQRQMWENLSQSLKEYLLTNMVYEWWDKGDCEDVPEWLPSFLKRFANTFGSIHGANCFAAVVFSISEGQQEWFLYEWTQQKTFMRKLQQYNYIINHSTELQKEDVVIWKDDQGFIQHAAYYLGEELFFNKHGQTIFNPWKLISREELYKEWQDLTLEKYRKTVLVQKNINNCNSPLK</sequence>
<reference evidence="1 2" key="1">
    <citation type="submission" date="2018-05" db="EMBL/GenBank/DDBJ databases">
        <title>Kurthia sibirica genome sequence.</title>
        <authorList>
            <person name="Maclea K.S."/>
            <person name="Goen A.E."/>
        </authorList>
    </citation>
    <scope>NUCLEOTIDE SEQUENCE [LARGE SCALE GENOMIC DNA]</scope>
    <source>
        <strain evidence="1 2">ATCC 49154</strain>
    </source>
</reference>
<protein>
    <recommendedName>
        <fullName evidence="3">NlpC/P60 domain-containing protein</fullName>
    </recommendedName>
</protein>
<dbReference type="AlphaFoldDB" id="A0A2U3AEE0"/>